<dbReference type="InterPro" id="IPR036390">
    <property type="entry name" value="WH_DNA-bd_sf"/>
</dbReference>
<evidence type="ECO:0000256" key="2">
    <source>
        <dbReference type="ARBA" id="ARBA00022618"/>
    </source>
</evidence>
<dbReference type="Proteomes" id="UP000269352">
    <property type="component" value="Unassembled WGS sequence"/>
</dbReference>
<keyword evidence="4" id="KW-0131">Cell cycle</keyword>
<protein>
    <submittedName>
        <fullName evidence="5">Segregation and condensation protein B</fullName>
    </submittedName>
</protein>
<dbReference type="InterPro" id="IPR036388">
    <property type="entry name" value="WH-like_DNA-bd_sf"/>
</dbReference>
<evidence type="ECO:0000313" key="5">
    <source>
        <dbReference type="EMBL" id="GBR73832.1"/>
    </source>
</evidence>
<dbReference type="PIRSF" id="PIRSF019345">
    <property type="entry name" value="ScpB"/>
    <property type="match status" value="1"/>
</dbReference>
<sequence>MARQPLLPEQLARYLETTEETALQFVAELTAKYAGPAHGLQIVNISDGYQFATKPEYSKPLELYINTPQEFSLSAAALETLTIIAYRQPVSKSAIEAIRGINSDWIVKSLQDKELVEEKGQADTAGRPMLYGTTEKFLRHFGLKNLQDLPPEPKLQMEADQETAAEKLQRFAAAQTAEIPLDADPPVS</sequence>
<keyword evidence="1" id="KW-0963">Cytoplasm</keyword>
<evidence type="ECO:0000256" key="3">
    <source>
        <dbReference type="ARBA" id="ARBA00022829"/>
    </source>
</evidence>
<evidence type="ECO:0000256" key="1">
    <source>
        <dbReference type="ARBA" id="ARBA00022490"/>
    </source>
</evidence>
<gene>
    <name evidence="5" type="primary">scpB</name>
    <name evidence="5" type="ORF">NO1_1114</name>
</gene>
<dbReference type="NCBIfam" id="TIGR00281">
    <property type="entry name" value="SMC-Scp complex subunit ScpB"/>
    <property type="match status" value="1"/>
</dbReference>
<dbReference type="Pfam" id="PF04079">
    <property type="entry name" value="SMC_ScpB"/>
    <property type="match status" value="1"/>
</dbReference>
<evidence type="ECO:0000313" key="6">
    <source>
        <dbReference type="Proteomes" id="UP000269352"/>
    </source>
</evidence>
<proteinExistence type="predicted"/>
<dbReference type="PANTHER" id="PTHR34298:SF2">
    <property type="entry name" value="SEGREGATION AND CONDENSATION PROTEIN B"/>
    <property type="match status" value="1"/>
</dbReference>
<dbReference type="SUPFAM" id="SSF46785">
    <property type="entry name" value="Winged helix' DNA-binding domain"/>
    <property type="match status" value="2"/>
</dbReference>
<dbReference type="Gene3D" id="1.10.10.10">
    <property type="entry name" value="Winged helix-like DNA-binding domain superfamily/Winged helix DNA-binding domain"/>
    <property type="match status" value="2"/>
</dbReference>
<dbReference type="PANTHER" id="PTHR34298">
    <property type="entry name" value="SEGREGATION AND CONDENSATION PROTEIN B"/>
    <property type="match status" value="1"/>
</dbReference>
<dbReference type="InterPro" id="IPR005234">
    <property type="entry name" value="ScpB_csome_segregation"/>
</dbReference>
<reference evidence="5 6" key="1">
    <citation type="journal article" date="2019" name="ISME J.">
        <title>Genome analyses of uncultured TG2/ZB3 bacteria in 'Margulisbacteria' specifically attached to ectosymbiotic spirochetes of protists in the termite gut.</title>
        <authorList>
            <person name="Utami Y.D."/>
            <person name="Kuwahara H."/>
            <person name="Igai K."/>
            <person name="Murakami T."/>
            <person name="Sugaya K."/>
            <person name="Morikawa T."/>
            <person name="Nagura Y."/>
            <person name="Yuki M."/>
            <person name="Deevong P."/>
            <person name="Inoue T."/>
            <person name="Kihara K."/>
            <person name="Lo N."/>
            <person name="Yamada A."/>
            <person name="Ohkuma M."/>
            <person name="Hongoh Y."/>
        </authorList>
    </citation>
    <scope>NUCLEOTIDE SEQUENCE [LARGE SCALE GENOMIC DNA]</scope>
    <source>
        <strain evidence="5">NkOx7-01</strain>
    </source>
</reference>
<keyword evidence="6" id="KW-1185">Reference proteome</keyword>
<accession>A0A388TBN5</accession>
<dbReference type="GO" id="GO:0051301">
    <property type="term" value="P:cell division"/>
    <property type="evidence" value="ECO:0007669"/>
    <property type="project" value="UniProtKB-KW"/>
</dbReference>
<keyword evidence="3" id="KW-0159">Chromosome partition</keyword>
<name>A0A388TBN5_TERA1</name>
<organism evidence="5 6">
    <name type="scientific">Termititenax aidoneus</name>
    <dbReference type="NCBI Taxonomy" id="2218524"/>
    <lineage>
        <taxon>Bacteria</taxon>
        <taxon>Bacillati</taxon>
        <taxon>Candidatus Margulisiibacteriota</taxon>
        <taxon>Candidatus Termititenacia</taxon>
        <taxon>Candidatus Termititenacales</taxon>
        <taxon>Candidatus Termititenacaceae</taxon>
        <taxon>Candidatus Termititenax</taxon>
    </lineage>
</organism>
<comment type="caution">
    <text evidence="5">The sequence shown here is derived from an EMBL/GenBank/DDBJ whole genome shotgun (WGS) entry which is preliminary data.</text>
</comment>
<dbReference type="AlphaFoldDB" id="A0A388TBN5"/>
<dbReference type="GO" id="GO:0051304">
    <property type="term" value="P:chromosome separation"/>
    <property type="evidence" value="ECO:0007669"/>
    <property type="project" value="InterPro"/>
</dbReference>
<dbReference type="EMBL" id="BGZN01000021">
    <property type="protein sequence ID" value="GBR73832.1"/>
    <property type="molecule type" value="Genomic_DNA"/>
</dbReference>
<evidence type="ECO:0000256" key="4">
    <source>
        <dbReference type="ARBA" id="ARBA00023306"/>
    </source>
</evidence>
<keyword evidence="2" id="KW-0132">Cell division</keyword>